<evidence type="ECO:0000313" key="5">
    <source>
        <dbReference type="EMBL" id="RYU91390.1"/>
    </source>
</evidence>
<proteinExistence type="predicted"/>
<reference evidence="5 6" key="1">
    <citation type="submission" date="2019-02" db="EMBL/GenBank/DDBJ databases">
        <title>Bacterial novel species Mucilaginibacter sp. 17JY9-4 isolated from soil.</title>
        <authorList>
            <person name="Jung H.-Y."/>
        </authorList>
    </citation>
    <scope>NUCLEOTIDE SEQUENCE [LARGE SCALE GENOMIC DNA]</scope>
    <source>
        <strain evidence="5 6">17JY9-4</strain>
    </source>
</reference>
<dbReference type="InterPro" id="IPR018060">
    <property type="entry name" value="HTH_AraC"/>
</dbReference>
<dbReference type="SUPFAM" id="SSF46689">
    <property type="entry name" value="Homeodomain-like"/>
    <property type="match status" value="2"/>
</dbReference>
<evidence type="ECO:0000259" key="4">
    <source>
        <dbReference type="PROSITE" id="PS01124"/>
    </source>
</evidence>
<dbReference type="Pfam" id="PF12833">
    <property type="entry name" value="HTH_18"/>
    <property type="match status" value="1"/>
</dbReference>
<dbReference type="GO" id="GO:0043565">
    <property type="term" value="F:sequence-specific DNA binding"/>
    <property type="evidence" value="ECO:0007669"/>
    <property type="project" value="InterPro"/>
</dbReference>
<keyword evidence="1" id="KW-0805">Transcription regulation</keyword>
<dbReference type="SMART" id="SM00342">
    <property type="entry name" value="HTH_ARAC"/>
    <property type="match status" value="1"/>
</dbReference>
<dbReference type="GO" id="GO:0003700">
    <property type="term" value="F:DNA-binding transcription factor activity"/>
    <property type="evidence" value="ECO:0007669"/>
    <property type="project" value="InterPro"/>
</dbReference>
<dbReference type="Gene3D" id="1.10.10.60">
    <property type="entry name" value="Homeodomain-like"/>
    <property type="match status" value="2"/>
</dbReference>
<name>A0A4V1ZC46_9SPHI</name>
<protein>
    <submittedName>
        <fullName evidence="5">AraC family transcriptional regulator</fullName>
    </submittedName>
</protein>
<dbReference type="PANTHER" id="PTHR43280">
    <property type="entry name" value="ARAC-FAMILY TRANSCRIPTIONAL REGULATOR"/>
    <property type="match status" value="1"/>
</dbReference>
<dbReference type="InterPro" id="IPR009057">
    <property type="entry name" value="Homeodomain-like_sf"/>
</dbReference>
<dbReference type="AlphaFoldDB" id="A0A4V1ZC46"/>
<comment type="caution">
    <text evidence="5">The sequence shown here is derived from an EMBL/GenBank/DDBJ whole genome shotgun (WGS) entry which is preliminary data.</text>
</comment>
<evidence type="ECO:0000313" key="6">
    <source>
        <dbReference type="Proteomes" id="UP000293331"/>
    </source>
</evidence>
<evidence type="ECO:0000256" key="1">
    <source>
        <dbReference type="ARBA" id="ARBA00023015"/>
    </source>
</evidence>
<dbReference type="RefSeq" id="WP_129875649.1">
    <property type="nucleotide sequence ID" value="NZ_SEWG01000002.1"/>
</dbReference>
<evidence type="ECO:0000256" key="2">
    <source>
        <dbReference type="ARBA" id="ARBA00023125"/>
    </source>
</evidence>
<accession>A0A4V1ZC46</accession>
<evidence type="ECO:0000256" key="3">
    <source>
        <dbReference type="ARBA" id="ARBA00023163"/>
    </source>
</evidence>
<dbReference type="PROSITE" id="PS01124">
    <property type="entry name" value="HTH_ARAC_FAMILY_2"/>
    <property type="match status" value="1"/>
</dbReference>
<dbReference type="PANTHER" id="PTHR43280:SF2">
    <property type="entry name" value="HTH-TYPE TRANSCRIPTIONAL REGULATOR EXSA"/>
    <property type="match status" value="1"/>
</dbReference>
<keyword evidence="3" id="KW-0804">Transcription</keyword>
<dbReference type="Proteomes" id="UP000293331">
    <property type="component" value="Unassembled WGS sequence"/>
</dbReference>
<feature type="domain" description="HTH araC/xylS-type" evidence="4">
    <location>
        <begin position="188"/>
        <end position="286"/>
    </location>
</feature>
<keyword evidence="6" id="KW-1185">Reference proteome</keyword>
<dbReference type="OrthoDB" id="642439at2"/>
<organism evidence="5 6">
    <name type="scientific">Mucilaginibacter terrigena</name>
    <dbReference type="NCBI Taxonomy" id="2492395"/>
    <lineage>
        <taxon>Bacteria</taxon>
        <taxon>Pseudomonadati</taxon>
        <taxon>Bacteroidota</taxon>
        <taxon>Sphingobacteriia</taxon>
        <taxon>Sphingobacteriales</taxon>
        <taxon>Sphingobacteriaceae</taxon>
        <taxon>Mucilaginibacter</taxon>
    </lineage>
</organism>
<keyword evidence="2" id="KW-0238">DNA-binding</keyword>
<gene>
    <name evidence="5" type="ORF">EWM62_05465</name>
</gene>
<sequence length="287" mass="33104">MDYLKVLKNNNKIISKTTYCKEDVQTAADLTLRCVFSGNERCSIGRRELLIYADSFIMLNKGTQYNTCISSEIPVQSFAITFDNAFVTDFYSSYTSSNHNLLNGIITNSAEDKLNETLYPFAGDIKFNLLHLKANLDSGLNDELLINEYLHHCLITYSSVYNKEIFEKARLLSIQNTGTRLEILRRLNLAKEYLYSNYDKNINLNELAAYACLSVNHLLRTFKQAFGRSPHQFLIDIRLKRAQQLLRKSNYSVNEVVTLIGFECPSSFIRLFKQRFETTPLIYRQSA</sequence>
<dbReference type="EMBL" id="SEWG01000002">
    <property type="protein sequence ID" value="RYU91390.1"/>
    <property type="molecule type" value="Genomic_DNA"/>
</dbReference>